<dbReference type="VEuPathDB" id="VectorBase:SSCA000771"/>
<dbReference type="EnsemblMetazoa" id="SSS_5855s_mrna">
    <property type="protein sequence ID" value="KAF7493304.1"/>
    <property type="gene ID" value="SSS_5855"/>
</dbReference>
<name>A0A131ZV79_SARSC</name>
<dbReference type="InterPro" id="IPR014756">
    <property type="entry name" value="Ig_E-set"/>
</dbReference>
<dbReference type="OrthoDB" id="6490559at2759"/>
<reference evidence="4" key="4">
    <citation type="submission" date="2022-06" db="UniProtKB">
        <authorList>
            <consortium name="EnsemblMetazoa"/>
        </authorList>
    </citation>
    <scope>IDENTIFICATION</scope>
</reference>
<reference evidence="3 6" key="1">
    <citation type="journal article" date="2015" name="Parasit. Vectors">
        <title>Draft genome of the scabies mite.</title>
        <authorList>
            <person name="Rider S.D.Jr."/>
            <person name="Morgan M.S."/>
            <person name="Arlian L.G."/>
        </authorList>
    </citation>
    <scope>NUCLEOTIDE SEQUENCE [LARGE SCALE GENOMIC DNA]</scope>
    <source>
        <strain evidence="3">Arlian Lab</strain>
    </source>
</reference>
<accession>A0A131ZV79</accession>
<evidence type="ECO:0000313" key="4">
    <source>
        <dbReference type="EnsemblMetazoa" id="KAF7493304.1"/>
    </source>
</evidence>
<reference evidence="5" key="2">
    <citation type="journal article" date="2020" name="PLoS Negl. Trop. Dis.">
        <title>High-quality nuclear genome for Sarcoptes scabiei-A critical resource for a neglected parasite.</title>
        <authorList>
            <person name="Korhonen P.K."/>
            <person name="Gasser R.B."/>
            <person name="Ma G."/>
            <person name="Wang T."/>
            <person name="Stroehlein A.J."/>
            <person name="Young N.D."/>
            <person name="Ang C.S."/>
            <person name="Fernando D.D."/>
            <person name="Lu H.C."/>
            <person name="Taylor S."/>
            <person name="Reynolds S.L."/>
            <person name="Mofiz E."/>
            <person name="Najaraj S.H."/>
            <person name="Gowda H."/>
            <person name="Madugundu A."/>
            <person name="Renuse S."/>
            <person name="Holt D."/>
            <person name="Pandey A."/>
            <person name="Papenfuss A.T."/>
            <person name="Fischer K."/>
        </authorList>
    </citation>
    <scope>NUCLEOTIDE SEQUENCE [LARGE SCALE GENOMIC DNA]</scope>
</reference>
<dbReference type="SMR" id="A0A131ZV79"/>
<feature type="domain" description="MD-2-related lipid-recognition" evidence="1">
    <location>
        <begin position="60"/>
        <end position="186"/>
    </location>
</feature>
<dbReference type="EMBL" id="JXLN01002729">
    <property type="protein sequence ID" value="KPM02728.1"/>
    <property type="molecule type" value="Genomic_DNA"/>
</dbReference>
<organism evidence="3 6">
    <name type="scientific">Sarcoptes scabiei</name>
    <name type="common">Itch mite</name>
    <name type="synonym">Acarus scabiei</name>
    <dbReference type="NCBI Taxonomy" id="52283"/>
    <lineage>
        <taxon>Eukaryota</taxon>
        <taxon>Metazoa</taxon>
        <taxon>Ecdysozoa</taxon>
        <taxon>Arthropoda</taxon>
        <taxon>Chelicerata</taxon>
        <taxon>Arachnida</taxon>
        <taxon>Acari</taxon>
        <taxon>Acariformes</taxon>
        <taxon>Sarcoptiformes</taxon>
        <taxon>Astigmata</taxon>
        <taxon>Psoroptidia</taxon>
        <taxon>Sarcoptoidea</taxon>
        <taxon>Sarcoptidae</taxon>
        <taxon>Sarcoptinae</taxon>
        <taxon>Sarcoptes</taxon>
    </lineage>
</organism>
<dbReference type="AlphaFoldDB" id="A0A131ZV79"/>
<evidence type="ECO:0000259" key="1">
    <source>
        <dbReference type="SMART" id="SM00737"/>
    </source>
</evidence>
<dbReference type="InterPro" id="IPR003172">
    <property type="entry name" value="ML_dom"/>
</dbReference>
<dbReference type="SUPFAM" id="SSF81296">
    <property type="entry name" value="E set domains"/>
    <property type="match status" value="1"/>
</dbReference>
<evidence type="ECO:0000313" key="5">
    <source>
        <dbReference type="Proteomes" id="UP000070412"/>
    </source>
</evidence>
<gene>
    <name evidence="3" type="ORF">QR98_0011460</name>
    <name evidence="2" type="ORF">SSS_5855</name>
</gene>
<dbReference type="Proteomes" id="UP000070412">
    <property type="component" value="Unassembled WGS sequence"/>
</dbReference>
<evidence type="ECO:0000313" key="2">
    <source>
        <dbReference type="EMBL" id="KAF7493304.1"/>
    </source>
</evidence>
<keyword evidence="5" id="KW-1185">Reference proteome</keyword>
<dbReference type="SMART" id="SM00737">
    <property type="entry name" value="ML"/>
    <property type="match status" value="1"/>
</dbReference>
<dbReference type="Proteomes" id="UP000616769">
    <property type="component" value="Unassembled WGS sequence"/>
</dbReference>
<evidence type="ECO:0000313" key="3">
    <source>
        <dbReference type="EMBL" id="KPM02728.1"/>
    </source>
</evidence>
<dbReference type="EMBL" id="WVUK01000056">
    <property type="protein sequence ID" value="KAF7493304.1"/>
    <property type="molecule type" value="Genomic_DNA"/>
</dbReference>
<evidence type="ECO:0000313" key="6">
    <source>
        <dbReference type="Proteomes" id="UP000616769"/>
    </source>
</evidence>
<reference evidence="2" key="3">
    <citation type="submission" date="2020-01" db="EMBL/GenBank/DDBJ databases">
        <authorList>
            <person name="Korhonen P.K.K."/>
            <person name="Guangxu M.G."/>
            <person name="Wang T.W."/>
            <person name="Stroehlein A.J.S."/>
            <person name="Young N.D."/>
            <person name="Ang C.-S.A."/>
            <person name="Fernando D.W.F."/>
            <person name="Lu H.L."/>
            <person name="Taylor S.T."/>
            <person name="Ehtesham M.E.M."/>
            <person name="Najaraj S.H.N."/>
            <person name="Harsha G.H.G."/>
            <person name="Madugundu A.M."/>
            <person name="Renuse S.R."/>
            <person name="Holt D.H."/>
            <person name="Pandey A.P."/>
            <person name="Papenfuss A.P."/>
            <person name="Gasser R.B.G."/>
            <person name="Fischer K.F."/>
        </authorList>
    </citation>
    <scope>NUCLEOTIDE SEQUENCE</scope>
    <source>
        <strain evidence="2">SSS_KF_BRIS2020</strain>
    </source>
</reference>
<protein>
    <submittedName>
        <fullName evidence="2">Mite group 2 allergen Der f 2</fullName>
    </submittedName>
    <submittedName>
        <fullName evidence="3">Sar s 2 allergen (Lipid recognition domain containing protein)</fullName>
    </submittedName>
</protein>
<dbReference type="Gene3D" id="2.60.40.770">
    <property type="match status" value="1"/>
</dbReference>
<proteinExistence type="predicted"/>
<sequence>MRLITEMIDIHFNHSWAFSSKSVSSFILVLSLLFGSQTLIRADILTREIGSPEDDGLMAYKDCGMGNLRRLKVVGCDPIEERRSRFCLLTRGSNASLVAKFIADDNYATAVTDVRIKIGFLEFGYPPIEHDACRNYVSCPLHKHAVTVARVTFPIPSLSPRFANMLITARLYGPRGELIVCGQAKAGLL</sequence>
<dbReference type="Pfam" id="PF02221">
    <property type="entry name" value="E1_DerP2_DerF2"/>
    <property type="match status" value="1"/>
</dbReference>